<dbReference type="EMBL" id="BTGU01000033">
    <property type="protein sequence ID" value="GMN50348.1"/>
    <property type="molecule type" value="Genomic_DNA"/>
</dbReference>
<evidence type="ECO:0000313" key="3">
    <source>
        <dbReference type="Proteomes" id="UP001187192"/>
    </source>
</evidence>
<dbReference type="AlphaFoldDB" id="A0AA88D8Z2"/>
<proteinExistence type="predicted"/>
<dbReference type="SUPFAM" id="SSF117281">
    <property type="entry name" value="Kelch motif"/>
    <property type="match status" value="1"/>
</dbReference>
<evidence type="ECO:0000313" key="2">
    <source>
        <dbReference type="EMBL" id="GMN50348.1"/>
    </source>
</evidence>
<feature type="domain" description="F-box" evidence="1">
    <location>
        <begin position="2"/>
        <end position="52"/>
    </location>
</feature>
<name>A0AA88D8Z2_FICCA</name>
<dbReference type="Gene3D" id="2.120.10.80">
    <property type="entry name" value="Kelch-type beta propeller"/>
    <property type="match status" value="1"/>
</dbReference>
<dbReference type="PANTHER" id="PTHR47712:SF3">
    <property type="entry name" value="F-BOX DOMAIN-CONTAINING PROTEIN"/>
    <property type="match status" value="1"/>
</dbReference>
<dbReference type="SMART" id="SM00256">
    <property type="entry name" value="FBOX"/>
    <property type="match status" value="1"/>
</dbReference>
<organism evidence="2 3">
    <name type="scientific">Ficus carica</name>
    <name type="common">Common fig</name>
    <dbReference type="NCBI Taxonomy" id="3494"/>
    <lineage>
        <taxon>Eukaryota</taxon>
        <taxon>Viridiplantae</taxon>
        <taxon>Streptophyta</taxon>
        <taxon>Embryophyta</taxon>
        <taxon>Tracheophyta</taxon>
        <taxon>Spermatophyta</taxon>
        <taxon>Magnoliopsida</taxon>
        <taxon>eudicotyledons</taxon>
        <taxon>Gunneridae</taxon>
        <taxon>Pentapetalae</taxon>
        <taxon>rosids</taxon>
        <taxon>fabids</taxon>
        <taxon>Rosales</taxon>
        <taxon>Moraceae</taxon>
        <taxon>Ficeae</taxon>
        <taxon>Ficus</taxon>
    </lineage>
</organism>
<keyword evidence="3" id="KW-1185">Reference proteome</keyword>
<dbReference type="Proteomes" id="UP001187192">
    <property type="component" value="Unassembled WGS sequence"/>
</dbReference>
<dbReference type="InterPro" id="IPR036047">
    <property type="entry name" value="F-box-like_dom_sf"/>
</dbReference>
<dbReference type="InterPro" id="IPR015915">
    <property type="entry name" value="Kelch-typ_b-propeller"/>
</dbReference>
<dbReference type="Gene3D" id="1.20.1280.50">
    <property type="match status" value="1"/>
</dbReference>
<dbReference type="Pfam" id="PF00646">
    <property type="entry name" value="F-box"/>
    <property type="match status" value="1"/>
</dbReference>
<reference evidence="2" key="1">
    <citation type="submission" date="2023-07" db="EMBL/GenBank/DDBJ databases">
        <title>draft genome sequence of fig (Ficus carica).</title>
        <authorList>
            <person name="Takahashi T."/>
            <person name="Nishimura K."/>
        </authorList>
    </citation>
    <scope>NUCLEOTIDE SEQUENCE</scope>
</reference>
<dbReference type="PANTHER" id="PTHR47712">
    <property type="entry name" value="OS09G0555300 PROTEIN"/>
    <property type="match status" value="1"/>
</dbReference>
<evidence type="ECO:0000259" key="1">
    <source>
        <dbReference type="PROSITE" id="PS50181"/>
    </source>
</evidence>
<protein>
    <recommendedName>
        <fullName evidence="1">F-box domain-containing protein</fullName>
    </recommendedName>
</protein>
<dbReference type="InterPro" id="IPR001810">
    <property type="entry name" value="F-box_dom"/>
</dbReference>
<accession>A0AA88D8Z2</accession>
<dbReference type="SUPFAM" id="SSF81383">
    <property type="entry name" value="F-box domain"/>
    <property type="match status" value="1"/>
</dbReference>
<dbReference type="PROSITE" id="PS50181">
    <property type="entry name" value="FBOX"/>
    <property type="match status" value="1"/>
</dbReference>
<gene>
    <name evidence="2" type="ORF">TIFTF001_019508</name>
</gene>
<sequence>MTTEFSNLSSDLTELIMSYLPIPTLIRASTVCKLWFSIISAPSFSSTAVQTLHRRRPWFFLYGLHNTSSKNNQSFAFDPVSSLWFRLPTFPTLHHPSSSCFLGSDGFFLTTAPNFAFSRLLKRSWRVTSPLRFSRINPLIGVFDDDDRLDSRLPGFIVVGGVRFIGNLVDIEDRLDAEVYNPNSDSWEICPPLPADFRSGNSSQSLSSALFGRKFYVFGIYSCFVSSFDLDKRVWSDVHTLRPPGVVFSFVIACQDRLVLAGICNSPVGPSFNLWRIEEATMEFSEIAIMPQELLYGLFDSDEDDKFASLKCVGLGNLIYVFNEEYHRKYPACVCEISDDKSGSCSWRRVPQLPSPVNKFHKVISFCSTVSLHNILRIEQDEEEGGPIQATVE</sequence>
<dbReference type="CDD" id="cd09917">
    <property type="entry name" value="F-box_SF"/>
    <property type="match status" value="1"/>
</dbReference>
<comment type="caution">
    <text evidence="2">The sequence shown here is derived from an EMBL/GenBank/DDBJ whole genome shotgun (WGS) entry which is preliminary data.</text>
</comment>